<feature type="region of interest" description="Disordered" evidence="1">
    <location>
        <begin position="88"/>
        <end position="112"/>
    </location>
</feature>
<dbReference type="Gene3D" id="3.40.50.1220">
    <property type="entry name" value="TPP-binding domain"/>
    <property type="match status" value="1"/>
</dbReference>
<protein>
    <recommendedName>
        <fullName evidence="4">SIR2-like domain-containing protein</fullName>
    </recommendedName>
</protein>
<comment type="caution">
    <text evidence="2">The sequence shown here is derived from an EMBL/GenBank/DDBJ whole genome shotgun (WGS) entry which is preliminary data.</text>
</comment>
<name>A0ABX1VAB7_9PLAN</name>
<evidence type="ECO:0000313" key="3">
    <source>
        <dbReference type="Proteomes" id="UP000609651"/>
    </source>
</evidence>
<evidence type="ECO:0000256" key="1">
    <source>
        <dbReference type="SAM" id="MobiDB-lite"/>
    </source>
</evidence>
<reference evidence="2 3" key="1">
    <citation type="journal article" date="2020" name="Syst. Appl. Microbiol.">
        <title>Alienimonas chondri sp. nov., a novel planctomycete isolated from the biofilm of the red alga Chondrus crispus.</title>
        <authorList>
            <person name="Vitorino I."/>
            <person name="Albuquerque L."/>
            <person name="Wiegand S."/>
            <person name="Kallscheuer N."/>
            <person name="da Costa M.S."/>
            <person name="Lobo-da-Cunha A."/>
            <person name="Jogler C."/>
            <person name="Lage O.M."/>
        </authorList>
    </citation>
    <scope>NUCLEOTIDE SEQUENCE [LARGE SCALE GENOMIC DNA]</scope>
    <source>
        <strain evidence="2 3">LzC2</strain>
    </source>
</reference>
<gene>
    <name evidence="2" type="ORF">LzC2_03790</name>
</gene>
<proteinExistence type="predicted"/>
<sequence>MIDPLTSLSFAVQSSPGVYALLLGSGVSQSAQIPTGWGVTMDLVRKLAAAEDAGEGADPEAWYRETFGGEPDYSKLLDTLAKTPAERQRTLRGYFEPSPEEDEEGKKQPTPAHRAVARLVKGGFVRVILTTNFDRLIERALEDEGIQPAVVSTPDAVEGMEPLVHQHCLVVKIHGDYLDARIKNTAEELDDYDARTEQLLERVLDEFGLIVCGWSGEWDTALCRAIESSPARRYTFYWTTFGKLTEFASRLIRHRAGVVVPIEGADQFFSALADRVEAIAEAGHEHPMTVRAAEAAAKRYVARTDDRIRLHDLIHEATEQAVAKLERRYATTEPQANQTEAAKALVEGTLSDLSIYLACGMPVTRWGDVATDHLIVRSLERLGEKAVDRAGYRGNDAMKVIPAVQALYVLGLAATAEDNVRTLVRLLADPKVTTSRFGAVGPLLREIRYDDPSGHFQQAQAPDEYRVPMSEWLFRHCRPLLQKAIPADRRYERVFDRFEAVQAVVEVDLRYGSESSPDADSSGRNYFPRPGRFLWKLGSFRSDEVDPFELLLEDRSYMAALASAGVCGGDETRLELTVRRVRKAVQDRFDRSL</sequence>
<accession>A0ABX1VAB7</accession>
<dbReference type="EMBL" id="WTPX01000006">
    <property type="protein sequence ID" value="NNJ24323.1"/>
    <property type="molecule type" value="Genomic_DNA"/>
</dbReference>
<dbReference type="Pfam" id="PF13289">
    <property type="entry name" value="SIR2_2"/>
    <property type="match status" value="1"/>
</dbReference>
<evidence type="ECO:0000313" key="2">
    <source>
        <dbReference type="EMBL" id="NNJ24323.1"/>
    </source>
</evidence>
<dbReference type="InterPro" id="IPR029035">
    <property type="entry name" value="DHS-like_NAD/FAD-binding_dom"/>
</dbReference>
<dbReference type="SUPFAM" id="SSF52467">
    <property type="entry name" value="DHS-like NAD/FAD-binding domain"/>
    <property type="match status" value="1"/>
</dbReference>
<organism evidence="2 3">
    <name type="scientific">Alienimonas chondri</name>
    <dbReference type="NCBI Taxonomy" id="2681879"/>
    <lineage>
        <taxon>Bacteria</taxon>
        <taxon>Pseudomonadati</taxon>
        <taxon>Planctomycetota</taxon>
        <taxon>Planctomycetia</taxon>
        <taxon>Planctomycetales</taxon>
        <taxon>Planctomycetaceae</taxon>
        <taxon>Alienimonas</taxon>
    </lineage>
</organism>
<evidence type="ECO:0008006" key="4">
    <source>
        <dbReference type="Google" id="ProtNLM"/>
    </source>
</evidence>
<dbReference type="Proteomes" id="UP000609651">
    <property type="component" value="Unassembled WGS sequence"/>
</dbReference>
<keyword evidence="3" id="KW-1185">Reference proteome</keyword>
<dbReference type="RefSeq" id="WP_171183143.1">
    <property type="nucleotide sequence ID" value="NZ_WTPX01000006.1"/>
</dbReference>